<protein>
    <submittedName>
        <fullName evidence="1">Uncharacterized protein</fullName>
    </submittedName>
</protein>
<dbReference type="Proteomes" id="UP001175228">
    <property type="component" value="Unassembled WGS sequence"/>
</dbReference>
<dbReference type="EMBL" id="JAUEPU010000038">
    <property type="protein sequence ID" value="KAK0489602.1"/>
    <property type="molecule type" value="Genomic_DNA"/>
</dbReference>
<comment type="caution">
    <text evidence="1">The sequence shown here is derived from an EMBL/GenBank/DDBJ whole genome shotgun (WGS) entry which is preliminary data.</text>
</comment>
<name>A0AA39PSA2_9AGAR</name>
<gene>
    <name evidence="1" type="ORF">EDD18DRAFT_1359490</name>
</gene>
<proteinExistence type="predicted"/>
<evidence type="ECO:0000313" key="1">
    <source>
        <dbReference type="EMBL" id="KAK0489602.1"/>
    </source>
</evidence>
<dbReference type="AlphaFoldDB" id="A0AA39PSA2"/>
<organism evidence="1 2">
    <name type="scientific">Armillaria luteobubalina</name>
    <dbReference type="NCBI Taxonomy" id="153913"/>
    <lineage>
        <taxon>Eukaryota</taxon>
        <taxon>Fungi</taxon>
        <taxon>Dikarya</taxon>
        <taxon>Basidiomycota</taxon>
        <taxon>Agaricomycotina</taxon>
        <taxon>Agaricomycetes</taxon>
        <taxon>Agaricomycetidae</taxon>
        <taxon>Agaricales</taxon>
        <taxon>Marasmiineae</taxon>
        <taxon>Physalacriaceae</taxon>
        <taxon>Armillaria</taxon>
    </lineage>
</organism>
<sequence>MLPEDLVPSKLRGNPNLLLHNGAAGTPNGPFDSKYGTILDGQDSFAVTPNSSIMPRLPIGAQRKVYMRANYRYSIDDHIQWPQAYIEQYPHFACIHRVAPEENKALHPLFHRLTQYDFMECDDMAIVKGVGRLRHSTFLRLQSACQGVIDSVGSVSGSSTMLSGLRSHVSIIELLLGHLHALPTSFTHVCLTVAETQHVARELHAFVEYMTIYKPLMEAPESDAPSMPVDDTLVGAFSNDTTIIQRFFKASIPVWHIVAMKDLPGICIDRLSDFTMAPFVDEPCPLRLPSVFVGLSSNPQKYHKIQDFTMHSTRWVDPFVLSTLIIMGREDVPVAVSMTSSSRYSPYQKKGSGSWAKGSSHQLTDPKHPFLPPLVEPWHLGLLAVVTDLSRCHSSAWPEASNPTAIPRKNQYAFPRPDIIAMLNMEEKVKSYLVSWLRLQAPLYARLTVTEQVPANLYHQEWRTVLAMGFLCSAGETSGCAAKWHEEVQKMMSGYLKEFPLRADNDAHTAFWRGKAYESLTSEEQQEVCWELGEVNFRCEFRALHHRATASSHSQDVSQCFPNGHHLPGQIDVGCTNYGVAHHLWLQHAPYIFAMKKMMRAWNGPHPALLDKVQTMGWMENDFLELEKTVAAYYADSFYLYFGRAPVLPHQLLHHSSEDYVPEVRARMSTSRSGVYMDIEELI</sequence>
<accession>A0AA39PSA2</accession>
<keyword evidence="2" id="KW-1185">Reference proteome</keyword>
<reference evidence="1" key="1">
    <citation type="submission" date="2023-06" db="EMBL/GenBank/DDBJ databases">
        <authorList>
            <consortium name="Lawrence Berkeley National Laboratory"/>
            <person name="Ahrendt S."/>
            <person name="Sahu N."/>
            <person name="Indic B."/>
            <person name="Wong-Bajracharya J."/>
            <person name="Merenyi Z."/>
            <person name="Ke H.-M."/>
            <person name="Monk M."/>
            <person name="Kocsube S."/>
            <person name="Drula E."/>
            <person name="Lipzen A."/>
            <person name="Balint B."/>
            <person name="Henrissat B."/>
            <person name="Andreopoulos B."/>
            <person name="Martin F.M."/>
            <person name="Harder C.B."/>
            <person name="Rigling D."/>
            <person name="Ford K.L."/>
            <person name="Foster G.D."/>
            <person name="Pangilinan J."/>
            <person name="Papanicolaou A."/>
            <person name="Barry K."/>
            <person name="LaButti K."/>
            <person name="Viragh M."/>
            <person name="Koriabine M."/>
            <person name="Yan M."/>
            <person name="Riley R."/>
            <person name="Champramary S."/>
            <person name="Plett K.L."/>
            <person name="Tsai I.J."/>
            <person name="Slot J."/>
            <person name="Sipos G."/>
            <person name="Plett J."/>
            <person name="Nagy L.G."/>
            <person name="Grigoriev I.V."/>
        </authorList>
    </citation>
    <scope>NUCLEOTIDE SEQUENCE</scope>
    <source>
        <strain evidence="1">HWK02</strain>
    </source>
</reference>
<evidence type="ECO:0000313" key="2">
    <source>
        <dbReference type="Proteomes" id="UP001175228"/>
    </source>
</evidence>